<dbReference type="GO" id="GO:0006508">
    <property type="term" value="P:proteolysis"/>
    <property type="evidence" value="ECO:0007669"/>
    <property type="project" value="UniProtKB-KW"/>
</dbReference>
<accession>A0A9D1NV00</accession>
<keyword evidence="3" id="KW-0378">Hydrolase</keyword>
<evidence type="ECO:0000313" key="5">
    <source>
        <dbReference type="EMBL" id="HIV13321.1"/>
    </source>
</evidence>
<dbReference type="SUPFAM" id="SSF52317">
    <property type="entry name" value="Class I glutamine amidotransferase-like"/>
    <property type="match status" value="1"/>
</dbReference>
<name>A0A9D1NV00_9FIRM</name>
<dbReference type="Proteomes" id="UP000886723">
    <property type="component" value="Unassembled WGS sequence"/>
</dbReference>
<evidence type="ECO:0000256" key="2">
    <source>
        <dbReference type="ARBA" id="ARBA00022670"/>
    </source>
</evidence>
<organism evidence="5 6">
    <name type="scientific">Candidatus Pullilachnospira stercoravium</name>
    <dbReference type="NCBI Taxonomy" id="2840913"/>
    <lineage>
        <taxon>Bacteria</taxon>
        <taxon>Bacillati</taxon>
        <taxon>Bacillota</taxon>
        <taxon>Clostridia</taxon>
        <taxon>Lachnospirales</taxon>
        <taxon>Lachnospiraceae</taxon>
        <taxon>Lachnospiraceae incertae sedis</taxon>
        <taxon>Candidatus Pullilachnospira</taxon>
    </lineage>
</organism>
<dbReference type="PANTHER" id="PTHR20842">
    <property type="entry name" value="PROTEASE S51 ALPHA-ASPARTYL DIPEPTIDASE"/>
    <property type="match status" value="1"/>
</dbReference>
<protein>
    <submittedName>
        <fullName evidence="5">Type 1 glutamine amidotransferase-like domain-containing protein</fullName>
    </submittedName>
</protein>
<comment type="caution">
    <text evidence="5">The sequence shown here is derived from an EMBL/GenBank/DDBJ whole genome shotgun (WGS) entry which is preliminary data.</text>
</comment>
<proteinExistence type="inferred from homology"/>
<dbReference type="Gene3D" id="3.40.50.880">
    <property type="match status" value="1"/>
</dbReference>
<keyword evidence="2" id="KW-0645">Protease</keyword>
<evidence type="ECO:0000313" key="6">
    <source>
        <dbReference type="Proteomes" id="UP000886723"/>
    </source>
</evidence>
<gene>
    <name evidence="5" type="ORF">IAA63_09320</name>
</gene>
<reference evidence="5" key="1">
    <citation type="submission" date="2020-10" db="EMBL/GenBank/DDBJ databases">
        <authorList>
            <person name="Gilroy R."/>
        </authorList>
    </citation>
    <scope>NUCLEOTIDE SEQUENCE</scope>
    <source>
        <strain evidence="5">ChiBcec2-4451</strain>
    </source>
</reference>
<dbReference type="GO" id="GO:0008236">
    <property type="term" value="F:serine-type peptidase activity"/>
    <property type="evidence" value="ECO:0007669"/>
    <property type="project" value="UniProtKB-KW"/>
</dbReference>
<evidence type="ECO:0000256" key="4">
    <source>
        <dbReference type="ARBA" id="ARBA00022825"/>
    </source>
</evidence>
<dbReference type="PANTHER" id="PTHR20842:SF0">
    <property type="entry name" value="ALPHA-ASPARTYL DIPEPTIDASE"/>
    <property type="match status" value="1"/>
</dbReference>
<reference evidence="5" key="2">
    <citation type="journal article" date="2021" name="PeerJ">
        <title>Extensive microbial diversity within the chicken gut microbiome revealed by metagenomics and culture.</title>
        <authorList>
            <person name="Gilroy R."/>
            <person name="Ravi A."/>
            <person name="Getino M."/>
            <person name="Pursley I."/>
            <person name="Horton D.L."/>
            <person name="Alikhan N.F."/>
            <person name="Baker D."/>
            <person name="Gharbi K."/>
            <person name="Hall N."/>
            <person name="Watson M."/>
            <person name="Adriaenssens E.M."/>
            <person name="Foster-Nyarko E."/>
            <person name="Jarju S."/>
            <person name="Secka A."/>
            <person name="Antonio M."/>
            <person name="Oren A."/>
            <person name="Chaudhuri R.R."/>
            <person name="La Ragione R."/>
            <person name="Hildebrand F."/>
            <person name="Pallen M.J."/>
        </authorList>
    </citation>
    <scope>NUCLEOTIDE SEQUENCE</scope>
    <source>
        <strain evidence="5">ChiBcec2-4451</strain>
    </source>
</reference>
<keyword evidence="4" id="KW-0720">Serine protease</keyword>
<evidence type="ECO:0000256" key="3">
    <source>
        <dbReference type="ARBA" id="ARBA00022801"/>
    </source>
</evidence>
<sequence length="225" mass="25167">MRVFICGGGAGAQTALARKYLNESIDHTKPCLYIPLAMEPERYDGCRKWIAGELSDVNIPEIRMVRSARELEEAELMDYSMIFLGGGNTFHLLCELKKCNFLSRMKSYLEKGGVAFGGSAGAILFGKDLDACTFDDSNETHMQETKGLDLLCGISIACHYTNRTPQRQEAFRRFLLELSKGKKIAALPEETTLLLEDGVCKRIGGPLYYFENGEEKVEDRDLQVS</sequence>
<evidence type="ECO:0000256" key="1">
    <source>
        <dbReference type="ARBA" id="ARBA00006534"/>
    </source>
</evidence>
<comment type="similarity">
    <text evidence="1">Belongs to the peptidase S51 family.</text>
</comment>
<keyword evidence="5" id="KW-0315">Glutamine amidotransferase</keyword>
<dbReference type="AlphaFoldDB" id="A0A9D1NV00"/>
<dbReference type="EMBL" id="DVON01000196">
    <property type="protein sequence ID" value="HIV13321.1"/>
    <property type="molecule type" value="Genomic_DNA"/>
</dbReference>
<dbReference type="InterPro" id="IPR005320">
    <property type="entry name" value="Peptidase_S51"/>
</dbReference>
<dbReference type="Pfam" id="PF03575">
    <property type="entry name" value="Peptidase_S51"/>
    <property type="match status" value="1"/>
</dbReference>
<dbReference type="InterPro" id="IPR029062">
    <property type="entry name" value="Class_I_gatase-like"/>
</dbReference>